<dbReference type="SUPFAM" id="SSF48452">
    <property type="entry name" value="TPR-like"/>
    <property type="match status" value="1"/>
</dbReference>
<dbReference type="EMBL" id="JBHULZ010000008">
    <property type="protein sequence ID" value="MFD2696631.1"/>
    <property type="molecule type" value="Genomic_DNA"/>
</dbReference>
<protein>
    <submittedName>
        <fullName evidence="2">SusD/RagB family nutrient-binding outer membrane lipoprotein</fullName>
    </submittedName>
</protein>
<keyword evidence="2" id="KW-0449">Lipoprotein</keyword>
<reference evidence="3" key="1">
    <citation type="journal article" date="2019" name="Int. J. Syst. Evol. Microbiol.">
        <title>The Global Catalogue of Microorganisms (GCM) 10K type strain sequencing project: providing services to taxonomists for standard genome sequencing and annotation.</title>
        <authorList>
            <consortium name="The Broad Institute Genomics Platform"/>
            <consortium name="The Broad Institute Genome Sequencing Center for Infectious Disease"/>
            <person name="Wu L."/>
            <person name="Ma J."/>
        </authorList>
    </citation>
    <scope>NUCLEOTIDE SEQUENCE [LARGE SCALE GENOMIC DNA]</scope>
    <source>
        <strain evidence="3">KCTC 42255</strain>
    </source>
</reference>
<proteinExistence type="predicted"/>
<dbReference type="Gene3D" id="1.25.40.390">
    <property type="match status" value="1"/>
</dbReference>
<evidence type="ECO:0000313" key="2">
    <source>
        <dbReference type="EMBL" id="MFD2696631.1"/>
    </source>
</evidence>
<name>A0ABW5SAA4_9FLAO</name>
<comment type="caution">
    <text evidence="2">The sequence shown here is derived from an EMBL/GenBank/DDBJ whole genome shotgun (WGS) entry which is preliminary data.</text>
</comment>
<dbReference type="InterPro" id="IPR041662">
    <property type="entry name" value="SusD-like_2"/>
</dbReference>
<dbReference type="RefSeq" id="WP_379043084.1">
    <property type="nucleotide sequence ID" value="NZ_JBHULZ010000008.1"/>
</dbReference>
<dbReference type="Pfam" id="PF12771">
    <property type="entry name" value="SusD-like_2"/>
    <property type="match status" value="1"/>
</dbReference>
<organism evidence="2 3">
    <name type="scientific">Mesonia sediminis</name>
    <dbReference type="NCBI Taxonomy" id="1703946"/>
    <lineage>
        <taxon>Bacteria</taxon>
        <taxon>Pseudomonadati</taxon>
        <taxon>Bacteroidota</taxon>
        <taxon>Flavobacteriia</taxon>
        <taxon>Flavobacteriales</taxon>
        <taxon>Flavobacteriaceae</taxon>
        <taxon>Mesonia</taxon>
    </lineage>
</organism>
<gene>
    <name evidence="2" type="ORF">ACFSQ0_01360</name>
</gene>
<keyword evidence="3" id="KW-1185">Reference proteome</keyword>
<keyword evidence="1" id="KW-0732">Signal</keyword>
<dbReference type="Proteomes" id="UP001597357">
    <property type="component" value="Unassembled WGS sequence"/>
</dbReference>
<dbReference type="PROSITE" id="PS51257">
    <property type="entry name" value="PROKAR_LIPOPROTEIN"/>
    <property type="match status" value="1"/>
</dbReference>
<evidence type="ECO:0000256" key="1">
    <source>
        <dbReference type="SAM" id="SignalP"/>
    </source>
</evidence>
<sequence length="473" mass="52758">MKKYIIPLFSLLLLITACSDDKYERLNEDPKNPESVPAGFLFSNATKSLSDQNANLNVNTNIFRFISQYLTATTYLDEPNYELRERNIPQNHWSILYRNVLRDLKDAKETVLENEDLLTQEEVDARIAQITVIEVYTWQFLVDTFGDIPYSEALAKDNYLPKYDNAAGIYEDLIMQLIAINSDFAGQGFSSQDLIYGGDMAKWQKFSNSLLLRLGARLINVNATLANDAIQAATTNGVMTSNDDNALFTYLDSPPNTNPIWEDVIQSGRNDYVAANTIVDYMNTLNDPRRMAYFDDNVSGYIGGTYGAESPYGSHTHLSDKMTDPSHPGILMDYAEVEFLLAQAAAEGVGGVSNAASHYENGITASITYWTGDSSLAAAYLAQPGVSYNAANWKELVGKQFWIAMFDNPMQGWYVWRKLNNPTLNTAAQSGNPVPLRYTYPINEQNLNAANYEAGSAAIGGDDQQTPLFWDED</sequence>
<accession>A0ABW5SAA4</accession>
<feature type="chain" id="PRO_5046598063" evidence="1">
    <location>
        <begin position="20"/>
        <end position="473"/>
    </location>
</feature>
<feature type="signal peptide" evidence="1">
    <location>
        <begin position="1"/>
        <end position="19"/>
    </location>
</feature>
<evidence type="ECO:0000313" key="3">
    <source>
        <dbReference type="Proteomes" id="UP001597357"/>
    </source>
</evidence>
<dbReference type="InterPro" id="IPR011990">
    <property type="entry name" value="TPR-like_helical_dom_sf"/>
</dbReference>